<feature type="active site" description="Charge relay system" evidence="3">
    <location>
        <position position="136"/>
    </location>
</feature>
<keyword evidence="7" id="KW-1185">Reference proteome</keyword>
<dbReference type="VEuPathDB" id="FungiDB:PEXP_028880"/>
<evidence type="ECO:0000256" key="2">
    <source>
        <dbReference type="ARBA" id="ARBA00022801"/>
    </source>
</evidence>
<protein>
    <submittedName>
        <fullName evidence="6">Amidase</fullName>
    </submittedName>
</protein>
<feature type="binding site" evidence="4">
    <location>
        <begin position="232"/>
        <end position="235"/>
    </location>
    <ligand>
        <name>substrate</name>
    </ligand>
</feature>
<dbReference type="InterPro" id="IPR036928">
    <property type="entry name" value="AS_sf"/>
</dbReference>
<dbReference type="PhylomeDB" id="A0A0A2JW90"/>
<sequence>MAVASQQKLSWQESARQVQAARDRSIEDVDSAIAALPATYTGRVIDFPRKHLSQTEIAITESSAETLVASLATGKLTATAVANAFLRRAAIAQKLTNCIYELLPDRAIARAKELDDYLAKHGKPSGPLHGLPISIKGHIGLKGRDLSAGFVAWLDRESPDDANIVKILLDAGAVVYARTTEPQGLMALETCSNITGITTNPHNTALTPGGSSGGESALQALHGSPLGIGSDIGGSIRSPAANCGLYGLKPSTGRLPLIGCASYVLGCETIVGTLGPISPTFGGIELFLKTIIESKPWVKDSMMLPIPWRDQEKHIHLDNKKLTVGVMWTDDVVTPAPAVTRALKEVVGRLKLVDSVEVIEWKAYQQKEALEILTRLYAPDGGKAFAGHLEASGEPFTPLTAWSLRDAPGIEELSQQGLWDWTGKREMFRYAYLQQWNNVAPEMDVILCPAFPTPAPLHFTSRYWGYTSLFNLLDYPALVFPVTKVDPDRDAKHTTYTPKNEFDSWAYEHYDSVKQKDAPVSLQLVSKKLEEEKLLQAFKEIQERIGLPFVNCLA</sequence>
<evidence type="ECO:0000259" key="5">
    <source>
        <dbReference type="Pfam" id="PF01425"/>
    </source>
</evidence>
<dbReference type="EMBL" id="JQFZ01000267">
    <property type="protein sequence ID" value="KGO52314.1"/>
    <property type="molecule type" value="Genomic_DNA"/>
</dbReference>
<dbReference type="OrthoDB" id="6428749at2759"/>
<dbReference type="STRING" id="27334.A0A0A2JW90"/>
<dbReference type="PIRSF" id="PIRSF001221">
    <property type="entry name" value="Amidase_fungi"/>
    <property type="match status" value="1"/>
</dbReference>
<dbReference type="AlphaFoldDB" id="A0A0A2JW90"/>
<comment type="caution">
    <text evidence="6">The sequence shown here is derived from an EMBL/GenBank/DDBJ whole genome shotgun (WGS) entry which is preliminary data.</text>
</comment>
<proteinExistence type="inferred from homology"/>
<dbReference type="SUPFAM" id="SSF75304">
    <property type="entry name" value="Amidase signature (AS) enzymes"/>
    <property type="match status" value="1"/>
</dbReference>
<feature type="active site" description="Acyl-ester intermediate" evidence="3">
    <location>
        <position position="235"/>
    </location>
</feature>
<gene>
    <name evidence="6" type="ORF">PEX2_109630</name>
</gene>
<evidence type="ECO:0000256" key="3">
    <source>
        <dbReference type="PIRSR" id="PIRSR001221-1"/>
    </source>
</evidence>
<organism evidence="6 7">
    <name type="scientific">Penicillium expansum</name>
    <name type="common">Blue mold rot fungus</name>
    <dbReference type="NCBI Taxonomy" id="27334"/>
    <lineage>
        <taxon>Eukaryota</taxon>
        <taxon>Fungi</taxon>
        <taxon>Dikarya</taxon>
        <taxon>Ascomycota</taxon>
        <taxon>Pezizomycotina</taxon>
        <taxon>Eurotiomycetes</taxon>
        <taxon>Eurotiomycetidae</taxon>
        <taxon>Eurotiales</taxon>
        <taxon>Aspergillaceae</taxon>
        <taxon>Penicillium</taxon>
    </lineage>
</organism>
<comment type="similarity">
    <text evidence="1">Belongs to the amidase family.</text>
</comment>
<name>A0A0A2JW90_PENEN</name>
<dbReference type="PANTHER" id="PTHR46072">
    <property type="entry name" value="AMIDASE-RELATED-RELATED"/>
    <property type="match status" value="1"/>
</dbReference>
<dbReference type="Gene3D" id="3.90.1300.10">
    <property type="entry name" value="Amidase signature (AS) domain"/>
    <property type="match status" value="1"/>
</dbReference>
<evidence type="ECO:0000256" key="1">
    <source>
        <dbReference type="ARBA" id="ARBA00009199"/>
    </source>
</evidence>
<evidence type="ECO:0000313" key="7">
    <source>
        <dbReference type="Proteomes" id="UP000030143"/>
    </source>
</evidence>
<dbReference type="InterPro" id="IPR023631">
    <property type="entry name" value="Amidase_dom"/>
</dbReference>
<dbReference type="Pfam" id="PF01425">
    <property type="entry name" value="Amidase"/>
    <property type="match status" value="1"/>
</dbReference>
<dbReference type="GeneID" id="27683650"/>
<dbReference type="Proteomes" id="UP000030143">
    <property type="component" value="Unassembled WGS sequence"/>
</dbReference>
<dbReference type="PANTHER" id="PTHR46072:SF4">
    <property type="entry name" value="AMIDASE C550.07-RELATED"/>
    <property type="match status" value="1"/>
</dbReference>
<feature type="binding site" evidence="4">
    <location>
        <position position="211"/>
    </location>
    <ligand>
        <name>substrate</name>
    </ligand>
</feature>
<keyword evidence="2" id="KW-0378">Hydrolase</keyword>
<evidence type="ECO:0000256" key="4">
    <source>
        <dbReference type="PIRSR" id="PIRSR001221-2"/>
    </source>
</evidence>
<dbReference type="HOGENOM" id="CLU_009600_9_2_1"/>
<dbReference type="GO" id="GO:0016787">
    <property type="term" value="F:hydrolase activity"/>
    <property type="evidence" value="ECO:0007669"/>
    <property type="project" value="UniProtKB-KW"/>
</dbReference>
<reference evidence="6 7" key="1">
    <citation type="journal article" date="2015" name="Mol. Plant Microbe Interact.">
        <title>Genome, transcriptome, and functional analyses of Penicillium expansum provide new insights into secondary metabolism and pathogenicity.</title>
        <authorList>
            <person name="Ballester A.R."/>
            <person name="Marcet-Houben M."/>
            <person name="Levin E."/>
            <person name="Sela N."/>
            <person name="Selma-Lazaro C."/>
            <person name="Carmona L."/>
            <person name="Wisniewski M."/>
            <person name="Droby S."/>
            <person name="Gonzalez-Candelas L."/>
            <person name="Gabaldon T."/>
        </authorList>
    </citation>
    <scope>NUCLEOTIDE SEQUENCE [LARGE SCALE GENOMIC DNA]</scope>
    <source>
        <strain evidence="6 7">MD-8</strain>
    </source>
</reference>
<dbReference type="RefSeq" id="XP_016595071.1">
    <property type="nucleotide sequence ID" value="XM_016748229.1"/>
</dbReference>
<feature type="binding site" evidence="4">
    <location>
        <position position="185"/>
    </location>
    <ligand>
        <name>substrate</name>
    </ligand>
</feature>
<feature type="domain" description="Amidase" evidence="5">
    <location>
        <begin position="81"/>
        <end position="535"/>
    </location>
</feature>
<accession>A0A0A2JW90</accession>
<feature type="active site" description="Charge relay system" evidence="3">
    <location>
        <position position="211"/>
    </location>
</feature>
<evidence type="ECO:0000313" key="6">
    <source>
        <dbReference type="EMBL" id="KGO52314.1"/>
    </source>
</evidence>